<keyword evidence="4" id="KW-1185">Reference proteome</keyword>
<comment type="caution">
    <text evidence="3">The sequence shown here is derived from an EMBL/GenBank/DDBJ whole genome shotgun (WGS) entry which is preliminary data.</text>
</comment>
<keyword evidence="1" id="KW-0472">Membrane</keyword>
<dbReference type="RefSeq" id="WP_274943967.1">
    <property type="nucleotide sequence ID" value="NZ_JANWOI010000003.1"/>
</dbReference>
<feature type="transmembrane region" description="Helical" evidence="1">
    <location>
        <begin position="117"/>
        <end position="140"/>
    </location>
</feature>
<dbReference type="AlphaFoldDB" id="A0A9X3TYV1"/>
<dbReference type="PROSITE" id="PS51257">
    <property type="entry name" value="PROKAR_LIPOPROTEIN"/>
    <property type="match status" value="1"/>
</dbReference>
<sequence length="174" mass="19855">MGWRRYIIFMRHRLGRMQGTPYSIAAGFACGAAMSMTPLFGLHLVVSLIVAWAIRANVLAAALGTLLGNPWTYPIFIYWTFELGSVILGHHSGGGVFAQFSLDDLWHHPLQTLEPVIWPMIVGSVPLVIMVWSLTYWPLYTVIKRYKNQRTERRLRRALELMHRMKAGTATKEK</sequence>
<reference evidence="3" key="2">
    <citation type="journal article" date="2023" name="Syst. Appl. Microbiol.">
        <title>Govania unica gen. nov., sp. nov., a rare biosphere bacterium that represents a novel family in the class Alphaproteobacteria.</title>
        <authorList>
            <person name="Vandamme P."/>
            <person name="Peeters C."/>
            <person name="Hettiarachchi A."/>
            <person name="Cnockaert M."/>
            <person name="Carlier A."/>
        </authorList>
    </citation>
    <scope>NUCLEOTIDE SEQUENCE</scope>
    <source>
        <strain evidence="3">LMG 31809</strain>
    </source>
</reference>
<dbReference type="Pfam" id="PF09835">
    <property type="entry name" value="DUF2062"/>
    <property type="match status" value="1"/>
</dbReference>
<dbReference type="PANTHER" id="PTHR40547:SF1">
    <property type="entry name" value="SLL0298 PROTEIN"/>
    <property type="match status" value="1"/>
</dbReference>
<evidence type="ECO:0000256" key="1">
    <source>
        <dbReference type="SAM" id="Phobius"/>
    </source>
</evidence>
<name>A0A9X3TYV1_9PROT</name>
<dbReference type="PANTHER" id="PTHR40547">
    <property type="entry name" value="SLL0298 PROTEIN"/>
    <property type="match status" value="1"/>
</dbReference>
<keyword evidence="1" id="KW-1133">Transmembrane helix</keyword>
<protein>
    <submittedName>
        <fullName evidence="3">DUF2062 domain-containing protein</fullName>
    </submittedName>
</protein>
<evidence type="ECO:0000259" key="2">
    <source>
        <dbReference type="Pfam" id="PF09835"/>
    </source>
</evidence>
<organism evidence="3 4">
    <name type="scientific">Govanella unica</name>
    <dbReference type="NCBI Taxonomy" id="2975056"/>
    <lineage>
        <taxon>Bacteria</taxon>
        <taxon>Pseudomonadati</taxon>
        <taxon>Pseudomonadota</taxon>
        <taxon>Alphaproteobacteria</taxon>
        <taxon>Emcibacterales</taxon>
        <taxon>Govanellaceae</taxon>
        <taxon>Govanella</taxon>
    </lineage>
</organism>
<accession>A0A9X3TYV1</accession>
<feature type="domain" description="DUF2062" evidence="2">
    <location>
        <begin position="5"/>
        <end position="150"/>
    </location>
</feature>
<proteinExistence type="predicted"/>
<feature type="transmembrane region" description="Helical" evidence="1">
    <location>
        <begin position="75"/>
        <end position="97"/>
    </location>
</feature>
<dbReference type="Proteomes" id="UP001141619">
    <property type="component" value="Unassembled WGS sequence"/>
</dbReference>
<reference evidence="3" key="1">
    <citation type="submission" date="2022-08" db="EMBL/GenBank/DDBJ databases">
        <authorList>
            <person name="Vandamme P."/>
            <person name="Hettiarachchi A."/>
            <person name="Peeters C."/>
            <person name="Cnockaert M."/>
            <person name="Carlier A."/>
        </authorList>
    </citation>
    <scope>NUCLEOTIDE SEQUENCE</scope>
    <source>
        <strain evidence="3">LMG 31809</strain>
    </source>
</reference>
<keyword evidence="1" id="KW-0812">Transmembrane</keyword>
<feature type="transmembrane region" description="Helical" evidence="1">
    <location>
        <begin position="46"/>
        <end position="68"/>
    </location>
</feature>
<gene>
    <name evidence="3" type="ORF">NYP16_09905</name>
</gene>
<dbReference type="EMBL" id="JANWOI010000003">
    <property type="protein sequence ID" value="MDA5194264.1"/>
    <property type="molecule type" value="Genomic_DNA"/>
</dbReference>
<evidence type="ECO:0000313" key="4">
    <source>
        <dbReference type="Proteomes" id="UP001141619"/>
    </source>
</evidence>
<evidence type="ECO:0000313" key="3">
    <source>
        <dbReference type="EMBL" id="MDA5194264.1"/>
    </source>
</evidence>
<dbReference type="InterPro" id="IPR018639">
    <property type="entry name" value="DUF2062"/>
</dbReference>
<feature type="transmembrane region" description="Helical" evidence="1">
    <location>
        <begin position="21"/>
        <end position="40"/>
    </location>
</feature>